<evidence type="ECO:0000256" key="7">
    <source>
        <dbReference type="ARBA" id="ARBA00023146"/>
    </source>
</evidence>
<accession>A0A1F5HNM0</accession>
<dbReference type="InterPro" id="IPR004154">
    <property type="entry name" value="Anticodon-bd"/>
</dbReference>
<protein>
    <recommendedName>
        <fullName evidence="2">Proline--tRNA ligase</fullName>
        <ecNumber evidence="1">6.1.1.15</ecNumber>
    </recommendedName>
    <alternativeName>
        <fullName evidence="8">Prolyl-tRNA synthetase</fullName>
    </alternativeName>
</protein>
<sequence>MKYSQLFGKTQRQEPRDETSVNAKLLIRAGFISKEVSGVYNFLPLGLRVLNKISQIVREEMDAAGGQELLLSALQDKDNWQKTGRWGTFDALFKVKSRYDFEYALGPTHEEVLVPLVSQFVSSYRDLPLSLYQIQVKFRDEPRAKAGLLRGREFLMKDLYSFHCDEKDLMRYYEEMKKVYMKVFKRVGLEAVETEAAGGTFSKFSHEYQVVCESGEDEIIYCPGGDYSQNVEIAVAKEGQQCRLGHGPLKRVKTIEVGNIFPLKDKFSKVFNLNYKDKSGKDHLVMMGCYGIGISRTMGAIVEVCHDDHGIVWPSSVSPFDVHLVHIEDPGTESWAKETYNKLTKAGIEVLWDDREDVSAGEKFADADLIGIPVRIVVSKKVGEGKVEVKKRNEKKTEIVSVSALNKIVLI</sequence>
<dbReference type="GO" id="GO:0006433">
    <property type="term" value="P:prolyl-tRNA aminoacylation"/>
    <property type="evidence" value="ECO:0007669"/>
    <property type="project" value="InterPro"/>
</dbReference>
<evidence type="ECO:0000256" key="1">
    <source>
        <dbReference type="ARBA" id="ARBA00012831"/>
    </source>
</evidence>
<dbReference type="Pfam" id="PF00587">
    <property type="entry name" value="tRNA-synt_2b"/>
    <property type="match status" value="1"/>
</dbReference>
<dbReference type="Pfam" id="PF03129">
    <property type="entry name" value="HGTP_anticodon"/>
    <property type="match status" value="1"/>
</dbReference>
<dbReference type="PROSITE" id="PS50862">
    <property type="entry name" value="AA_TRNA_LIGASE_II"/>
    <property type="match status" value="1"/>
</dbReference>
<dbReference type="Gene3D" id="3.40.50.800">
    <property type="entry name" value="Anticodon-binding domain"/>
    <property type="match status" value="1"/>
</dbReference>
<organism evidence="11 12">
    <name type="scientific">Candidatus Curtissbacteria bacterium RIFCSPHIGHO2_12_FULL_41_17</name>
    <dbReference type="NCBI Taxonomy" id="1797722"/>
    <lineage>
        <taxon>Bacteria</taxon>
        <taxon>Candidatus Curtissiibacteriota</taxon>
    </lineage>
</organism>
<dbReference type="SUPFAM" id="SSF52954">
    <property type="entry name" value="Class II aaRS ABD-related"/>
    <property type="match status" value="1"/>
</dbReference>
<dbReference type="Gene3D" id="3.30.930.10">
    <property type="entry name" value="Bira Bifunctional Protein, Domain 2"/>
    <property type="match status" value="1"/>
</dbReference>
<dbReference type="SUPFAM" id="SSF55681">
    <property type="entry name" value="Class II aaRS and biotin synthetases"/>
    <property type="match status" value="1"/>
</dbReference>
<comment type="catalytic activity">
    <reaction evidence="9">
        <text>tRNA(Pro) + L-proline + ATP = L-prolyl-tRNA(Pro) + AMP + diphosphate</text>
        <dbReference type="Rhea" id="RHEA:14305"/>
        <dbReference type="Rhea" id="RHEA-COMP:9700"/>
        <dbReference type="Rhea" id="RHEA-COMP:9702"/>
        <dbReference type="ChEBI" id="CHEBI:30616"/>
        <dbReference type="ChEBI" id="CHEBI:33019"/>
        <dbReference type="ChEBI" id="CHEBI:60039"/>
        <dbReference type="ChEBI" id="CHEBI:78442"/>
        <dbReference type="ChEBI" id="CHEBI:78532"/>
        <dbReference type="ChEBI" id="CHEBI:456215"/>
        <dbReference type="EC" id="6.1.1.15"/>
    </reaction>
</comment>
<proteinExistence type="predicted"/>
<name>A0A1F5HNM0_9BACT</name>
<comment type="caution">
    <text evidence="11">The sequence shown here is derived from an EMBL/GenBank/DDBJ whole genome shotgun (WGS) entry which is preliminary data.</text>
</comment>
<dbReference type="EC" id="6.1.1.15" evidence="1"/>
<keyword evidence="4" id="KW-0547">Nucleotide-binding</keyword>
<gene>
    <name evidence="11" type="ORF">A3F45_00290</name>
</gene>
<evidence type="ECO:0000313" key="11">
    <source>
        <dbReference type="EMBL" id="OGE05670.1"/>
    </source>
</evidence>
<keyword evidence="3" id="KW-0436">Ligase</keyword>
<reference evidence="11 12" key="1">
    <citation type="journal article" date="2016" name="Nat. Commun.">
        <title>Thousands of microbial genomes shed light on interconnected biogeochemical processes in an aquifer system.</title>
        <authorList>
            <person name="Anantharaman K."/>
            <person name="Brown C.T."/>
            <person name="Hug L.A."/>
            <person name="Sharon I."/>
            <person name="Castelle C.J."/>
            <person name="Probst A.J."/>
            <person name="Thomas B.C."/>
            <person name="Singh A."/>
            <person name="Wilkins M.J."/>
            <person name="Karaoz U."/>
            <person name="Brodie E.L."/>
            <person name="Williams K.H."/>
            <person name="Hubbard S.S."/>
            <person name="Banfield J.F."/>
        </authorList>
    </citation>
    <scope>NUCLEOTIDE SEQUENCE [LARGE SCALE GENOMIC DNA]</scope>
</reference>
<dbReference type="CDD" id="cd00779">
    <property type="entry name" value="ProRS_core_prok"/>
    <property type="match status" value="1"/>
</dbReference>
<dbReference type="InterPro" id="IPR044140">
    <property type="entry name" value="ProRS_anticodon_short"/>
</dbReference>
<dbReference type="GO" id="GO:0005524">
    <property type="term" value="F:ATP binding"/>
    <property type="evidence" value="ECO:0007669"/>
    <property type="project" value="UniProtKB-KW"/>
</dbReference>
<dbReference type="EMBL" id="MFBL01000003">
    <property type="protein sequence ID" value="OGE05670.1"/>
    <property type="molecule type" value="Genomic_DNA"/>
</dbReference>
<dbReference type="AlphaFoldDB" id="A0A1F5HNM0"/>
<evidence type="ECO:0000256" key="5">
    <source>
        <dbReference type="ARBA" id="ARBA00022840"/>
    </source>
</evidence>
<evidence type="ECO:0000256" key="9">
    <source>
        <dbReference type="ARBA" id="ARBA00047671"/>
    </source>
</evidence>
<dbReference type="Proteomes" id="UP000178369">
    <property type="component" value="Unassembled WGS sequence"/>
</dbReference>
<evidence type="ECO:0000313" key="12">
    <source>
        <dbReference type="Proteomes" id="UP000178369"/>
    </source>
</evidence>
<dbReference type="CDD" id="cd00861">
    <property type="entry name" value="ProRS_anticodon_short"/>
    <property type="match status" value="1"/>
</dbReference>
<evidence type="ECO:0000256" key="4">
    <source>
        <dbReference type="ARBA" id="ARBA00022741"/>
    </source>
</evidence>
<keyword evidence="7" id="KW-0030">Aminoacyl-tRNA synthetase</keyword>
<keyword evidence="6" id="KW-0648">Protein biosynthesis</keyword>
<evidence type="ECO:0000256" key="6">
    <source>
        <dbReference type="ARBA" id="ARBA00022917"/>
    </source>
</evidence>
<evidence type="ECO:0000259" key="10">
    <source>
        <dbReference type="PROSITE" id="PS50862"/>
    </source>
</evidence>
<dbReference type="InterPro" id="IPR045864">
    <property type="entry name" value="aa-tRNA-synth_II/BPL/LPL"/>
</dbReference>
<feature type="domain" description="Aminoacyl-transfer RNA synthetases class-II family profile" evidence="10">
    <location>
        <begin position="38"/>
        <end position="314"/>
    </location>
</feature>
<dbReference type="InterPro" id="IPR002316">
    <property type="entry name" value="Pro-tRNA-ligase_IIa"/>
</dbReference>
<dbReference type="InterPro" id="IPR006195">
    <property type="entry name" value="aa-tRNA-synth_II"/>
</dbReference>
<evidence type="ECO:0000256" key="3">
    <source>
        <dbReference type="ARBA" id="ARBA00022598"/>
    </source>
</evidence>
<dbReference type="InterPro" id="IPR033730">
    <property type="entry name" value="ProRS_core_prok"/>
</dbReference>
<evidence type="ECO:0000256" key="2">
    <source>
        <dbReference type="ARBA" id="ARBA00019110"/>
    </source>
</evidence>
<dbReference type="PANTHER" id="PTHR42753">
    <property type="entry name" value="MITOCHONDRIAL RIBOSOME PROTEIN L39/PROLYL-TRNA LIGASE FAMILY MEMBER"/>
    <property type="match status" value="1"/>
</dbReference>
<dbReference type="InterPro" id="IPR036621">
    <property type="entry name" value="Anticodon-bd_dom_sf"/>
</dbReference>
<dbReference type="GO" id="GO:0004827">
    <property type="term" value="F:proline-tRNA ligase activity"/>
    <property type="evidence" value="ECO:0007669"/>
    <property type="project" value="UniProtKB-EC"/>
</dbReference>
<dbReference type="GO" id="GO:0005829">
    <property type="term" value="C:cytosol"/>
    <property type="evidence" value="ECO:0007669"/>
    <property type="project" value="TreeGrafter"/>
</dbReference>
<dbReference type="PANTHER" id="PTHR42753:SF2">
    <property type="entry name" value="PROLINE--TRNA LIGASE"/>
    <property type="match status" value="1"/>
</dbReference>
<dbReference type="InterPro" id="IPR050062">
    <property type="entry name" value="Pro-tRNA_synthetase"/>
</dbReference>
<keyword evidence="5" id="KW-0067">ATP-binding</keyword>
<dbReference type="PRINTS" id="PR01046">
    <property type="entry name" value="TRNASYNTHPRO"/>
</dbReference>
<dbReference type="InterPro" id="IPR002314">
    <property type="entry name" value="aa-tRNA-synt_IIb"/>
</dbReference>
<evidence type="ECO:0000256" key="8">
    <source>
        <dbReference type="ARBA" id="ARBA00029731"/>
    </source>
</evidence>